<dbReference type="SMART" id="SM00448">
    <property type="entry name" value="REC"/>
    <property type="match status" value="1"/>
</dbReference>
<comment type="catalytic activity">
    <reaction evidence="1">
        <text>ATP + protein L-histidine = ADP + protein N-phospho-L-histidine.</text>
        <dbReference type="EC" id="2.7.13.3"/>
    </reaction>
</comment>
<gene>
    <name evidence="13" type="ORF">M091_1761</name>
</gene>
<dbReference type="Pfam" id="PF07494">
    <property type="entry name" value="Reg_prop"/>
    <property type="match status" value="6"/>
</dbReference>
<dbReference type="Gene3D" id="1.10.10.60">
    <property type="entry name" value="Homeodomain-like"/>
    <property type="match status" value="2"/>
</dbReference>
<dbReference type="SUPFAM" id="SSF47384">
    <property type="entry name" value="Homodimeric domain of signal transducing histidine kinase"/>
    <property type="match status" value="1"/>
</dbReference>
<dbReference type="CDD" id="cd17574">
    <property type="entry name" value="REC_OmpR"/>
    <property type="match status" value="1"/>
</dbReference>
<evidence type="ECO:0000256" key="5">
    <source>
        <dbReference type="ARBA" id="ARBA00022777"/>
    </source>
</evidence>
<dbReference type="Pfam" id="PF02518">
    <property type="entry name" value="HATPase_c"/>
    <property type="match status" value="1"/>
</dbReference>
<dbReference type="InterPro" id="IPR009057">
    <property type="entry name" value="Homeodomain-like_sf"/>
</dbReference>
<feature type="domain" description="Response regulatory" evidence="12">
    <location>
        <begin position="1082"/>
        <end position="1197"/>
    </location>
</feature>
<keyword evidence="3 9" id="KW-0597">Phosphoprotein</keyword>
<evidence type="ECO:0000256" key="4">
    <source>
        <dbReference type="ARBA" id="ARBA00022679"/>
    </source>
</evidence>
<evidence type="ECO:0000313" key="13">
    <source>
        <dbReference type="EMBL" id="KDS35859.1"/>
    </source>
</evidence>
<keyword evidence="8" id="KW-0804">Transcription</keyword>
<evidence type="ECO:0000259" key="10">
    <source>
        <dbReference type="PROSITE" id="PS01124"/>
    </source>
</evidence>
<keyword evidence="6" id="KW-0805">Transcription regulation</keyword>
<dbReference type="Gene3D" id="3.40.50.2300">
    <property type="match status" value="1"/>
</dbReference>
<evidence type="ECO:0000256" key="6">
    <source>
        <dbReference type="ARBA" id="ARBA00023015"/>
    </source>
</evidence>
<dbReference type="Gene3D" id="2.130.10.10">
    <property type="entry name" value="YVTN repeat-like/Quinoprotein amine dehydrogenase"/>
    <property type="match status" value="2"/>
</dbReference>
<dbReference type="CDD" id="cd00082">
    <property type="entry name" value="HisKA"/>
    <property type="match status" value="1"/>
</dbReference>
<comment type="caution">
    <text evidence="13">The sequence shown here is derived from an EMBL/GenBank/DDBJ whole genome shotgun (WGS) entry which is preliminary data.</text>
</comment>
<dbReference type="GO" id="GO:0000155">
    <property type="term" value="F:phosphorelay sensor kinase activity"/>
    <property type="evidence" value="ECO:0007669"/>
    <property type="project" value="InterPro"/>
</dbReference>
<feature type="domain" description="HTH araC/xylS-type" evidence="10">
    <location>
        <begin position="1228"/>
        <end position="1327"/>
    </location>
</feature>
<proteinExistence type="predicted"/>
<dbReference type="SMART" id="SM00387">
    <property type="entry name" value="HATPase_c"/>
    <property type="match status" value="1"/>
</dbReference>
<dbReference type="InterPro" id="IPR013783">
    <property type="entry name" value="Ig-like_fold"/>
</dbReference>
<dbReference type="PRINTS" id="PR00344">
    <property type="entry name" value="BCTRLSENSOR"/>
</dbReference>
<reference evidence="13 14" key="1">
    <citation type="submission" date="2014-04" db="EMBL/GenBank/DDBJ databases">
        <authorList>
            <person name="Sears C."/>
            <person name="Carroll K."/>
            <person name="Sack B.R."/>
            <person name="Qadri F."/>
            <person name="Myers L.L."/>
            <person name="Chung G.-T."/>
            <person name="Escheverria P."/>
            <person name="Fraser C.M."/>
            <person name="Sadzewicz L."/>
            <person name="Shefchek K.A."/>
            <person name="Tallon L."/>
            <person name="Das S.P."/>
            <person name="Daugherty S."/>
            <person name="Mongodin E.F."/>
        </authorList>
    </citation>
    <scope>NUCLEOTIDE SEQUENCE [LARGE SCALE GENOMIC DNA]</scope>
    <source>
        <strain evidence="13 14">3776 D15 i</strain>
    </source>
</reference>
<dbReference type="InterPro" id="IPR011110">
    <property type="entry name" value="Reg_prop"/>
</dbReference>
<dbReference type="InterPro" id="IPR036890">
    <property type="entry name" value="HATPase_C_sf"/>
</dbReference>
<dbReference type="InterPro" id="IPR011123">
    <property type="entry name" value="Y_Y_Y"/>
</dbReference>
<evidence type="ECO:0000256" key="7">
    <source>
        <dbReference type="ARBA" id="ARBA00023125"/>
    </source>
</evidence>
<dbReference type="SMART" id="SM00342">
    <property type="entry name" value="HTH_ARAC"/>
    <property type="match status" value="1"/>
</dbReference>
<dbReference type="RefSeq" id="WP_036618570.1">
    <property type="nucleotide sequence ID" value="NZ_JNHK01000092.1"/>
</dbReference>
<dbReference type="GO" id="GO:0003700">
    <property type="term" value="F:DNA-binding transcription factor activity"/>
    <property type="evidence" value="ECO:0007669"/>
    <property type="project" value="InterPro"/>
</dbReference>
<dbReference type="InterPro" id="IPR003594">
    <property type="entry name" value="HATPase_dom"/>
</dbReference>
<evidence type="ECO:0000259" key="12">
    <source>
        <dbReference type="PROSITE" id="PS50110"/>
    </source>
</evidence>
<dbReference type="InterPro" id="IPR001789">
    <property type="entry name" value="Sig_transdc_resp-reg_receiver"/>
</dbReference>
<dbReference type="Gene3D" id="2.60.40.10">
    <property type="entry name" value="Immunoglobulins"/>
    <property type="match status" value="1"/>
</dbReference>
<dbReference type="InterPro" id="IPR004358">
    <property type="entry name" value="Sig_transdc_His_kin-like_C"/>
</dbReference>
<keyword evidence="4" id="KW-0808">Transferase</keyword>
<dbReference type="Pfam" id="PF00512">
    <property type="entry name" value="HisKA"/>
    <property type="match status" value="1"/>
</dbReference>
<dbReference type="Gene3D" id="1.10.287.130">
    <property type="match status" value="1"/>
</dbReference>
<dbReference type="GO" id="GO:0043565">
    <property type="term" value="F:sequence-specific DNA binding"/>
    <property type="evidence" value="ECO:0007669"/>
    <property type="project" value="InterPro"/>
</dbReference>
<keyword evidence="7" id="KW-0238">DNA-binding</keyword>
<dbReference type="InterPro" id="IPR036097">
    <property type="entry name" value="HisK_dim/P_sf"/>
</dbReference>
<dbReference type="SUPFAM" id="SSF52172">
    <property type="entry name" value="CheY-like"/>
    <property type="match status" value="1"/>
</dbReference>
<dbReference type="SUPFAM" id="SSF55874">
    <property type="entry name" value="ATPase domain of HSP90 chaperone/DNA topoisomerase II/histidine kinase"/>
    <property type="match status" value="1"/>
</dbReference>
<evidence type="ECO:0000256" key="1">
    <source>
        <dbReference type="ARBA" id="ARBA00000085"/>
    </source>
</evidence>
<dbReference type="EMBL" id="JNHK01000092">
    <property type="protein sequence ID" value="KDS35859.1"/>
    <property type="molecule type" value="Genomic_DNA"/>
</dbReference>
<dbReference type="Pfam" id="PF12833">
    <property type="entry name" value="HTH_18"/>
    <property type="match status" value="1"/>
</dbReference>
<dbReference type="InterPro" id="IPR011006">
    <property type="entry name" value="CheY-like_superfamily"/>
</dbReference>
<dbReference type="FunFam" id="3.30.565.10:FF:000006">
    <property type="entry name" value="Sensor histidine kinase WalK"/>
    <property type="match status" value="1"/>
</dbReference>
<protein>
    <recommendedName>
        <fullName evidence="2">histidine kinase</fullName>
        <ecNumber evidence="2">2.7.13.3</ecNumber>
    </recommendedName>
</protein>
<keyword evidence="5 13" id="KW-0418">Kinase</keyword>
<dbReference type="PROSITE" id="PS00041">
    <property type="entry name" value="HTH_ARAC_FAMILY_1"/>
    <property type="match status" value="1"/>
</dbReference>
<dbReference type="PROSITE" id="PS50109">
    <property type="entry name" value="HIS_KIN"/>
    <property type="match status" value="1"/>
</dbReference>
<dbReference type="Pfam" id="PF00072">
    <property type="entry name" value="Response_reg"/>
    <property type="match status" value="1"/>
</dbReference>
<dbReference type="Pfam" id="PF07495">
    <property type="entry name" value="Y_Y_Y"/>
    <property type="match status" value="1"/>
</dbReference>
<feature type="domain" description="Histidine kinase" evidence="11">
    <location>
        <begin position="827"/>
        <end position="1042"/>
    </location>
</feature>
<dbReference type="PROSITE" id="PS50110">
    <property type="entry name" value="RESPONSE_REGULATORY"/>
    <property type="match status" value="1"/>
</dbReference>
<name>A0AB34L4U5_PARDI</name>
<evidence type="ECO:0000256" key="3">
    <source>
        <dbReference type="ARBA" id="ARBA00022553"/>
    </source>
</evidence>
<dbReference type="PANTHER" id="PTHR43547">
    <property type="entry name" value="TWO-COMPONENT HISTIDINE KINASE"/>
    <property type="match status" value="1"/>
</dbReference>
<evidence type="ECO:0000256" key="8">
    <source>
        <dbReference type="ARBA" id="ARBA00023163"/>
    </source>
</evidence>
<dbReference type="PANTHER" id="PTHR43547:SF2">
    <property type="entry name" value="HYBRID SIGNAL TRANSDUCTION HISTIDINE KINASE C"/>
    <property type="match status" value="1"/>
</dbReference>
<dbReference type="PROSITE" id="PS01124">
    <property type="entry name" value="HTH_ARAC_FAMILY_2"/>
    <property type="match status" value="1"/>
</dbReference>
<evidence type="ECO:0000256" key="9">
    <source>
        <dbReference type="PROSITE-ProRule" id="PRU00169"/>
    </source>
</evidence>
<sequence>MLRILILLLLITFTQTETFCQAYRFFNVNSGLSSSRINAIQQDYEGYIWIATEDGLNRFDGSSFHSYRNIPNDSTSLPNNHVRKIIEDTKHRLWVATMTGLCLYNRDIDTFEKIELRPANSNSSNAQIYDIIEDDKGQLWVSISEYGIFATYSDIENITCFQTSNSEICSNQINCILEDSAGNIWFGSGEDGISIYDPSCGKFTNYRSHDGSGLGSNKISSLCNDNLGRVWVATLTGGIFIYSHDTKKFQPLDKIKEKEILKLMTDKDGDIWISSYYNNLKKYISAQDFVIDIMLDIPEINTNESVIHALFQDRQNNIWVGLFQKGLLLLSSEKQMFQNYRFNPFLEGSIKEGAIVPVYCDSFGEIWIGKDGGGLFRLDKDKHILQYFHNQKDNSKNIIISLFEDSNHDIWIGSYLSGIMRFNRRKDAIDLKIFSGNSPETLNSPHVTDFKEMADGKLWIATNGGGLNIYDPQSGTFDYIKKSEAQTENNQLIDNWCNVLFIDKDSILWIGTYKGLCNYDMKNKKFMDYYKDELPNEIVHTIEEDALGNIWVGTQDGLACISSQSNQPTIRSYGIKEGLPNSLIHSIKKDNDGNLWITTGNGLSMMEIGTNNFHNYTTANGLATSECNQKSLSLSPFGEFVFGTTQGFTTFYPEKKGDYATEPLKLTLNDLYIHNKPVTISSEKDAILKSTLDKTHHVTLNNEQNSFSISFSAIEYTLPENINYEVLLEGFDKKWHSVPNKLVTYTNLPPKNYTLRVRAWRNNREKGLERQINIRTLPSPWVHPYMKSAYFLLILITVTIIWRHLNKIEKNRREEKILQEKLQFFTDISHEIRTPLTLIMGPLSKLISKSKDSTLLPTYNRMYKHANRLLNLVNQIMDLRAIEFHKKRICVKETNITQFISDEKESFNSLAEEKGLDFVFVSEKEITGYIDPNIISQILFNLISNAIKYTEQGRVCVKIGLLKQKNLFILIEDTGKGISKEMQEKIFERFFMINPKNTNKYLSSGIGLHLTNKIVQLHHGSIHLESELEKGSTFTIILPIDKESYAEEEIDKDNALPMSPHRPIHVQTNIPLTSKKGSHSQKILIVEDNKDIRSLISNELSEYYRIIEIDNGKDALRICMEEKPDLIISDILMSEMDGIELCKKIRNNETLRSTPVILVSARTSNQQQIEGIESGADAYVTKPFDIEYLKALVRHFVHKPATMIAEDKQDTNNSSIQSTISRNNTILQKMDTIIKEHLDDTGFGVDMLCQELGFSRSHLNRKIKELTGSSPASYIKQVRLQIAVNLLKRGDLSVSEIAYMTGFSSPSYFSQAFREFYGMPPKEYISYNSSN</sequence>
<dbReference type="InterPro" id="IPR005467">
    <property type="entry name" value="His_kinase_dom"/>
</dbReference>
<dbReference type="Proteomes" id="UP000027850">
    <property type="component" value="Unassembled WGS sequence"/>
</dbReference>
<accession>A0AB34L4U5</accession>
<dbReference type="EC" id="2.7.13.3" evidence="2"/>
<dbReference type="InterPro" id="IPR018060">
    <property type="entry name" value="HTH_AraC"/>
</dbReference>
<dbReference type="Gene3D" id="3.30.565.10">
    <property type="entry name" value="Histidine kinase-like ATPase, C-terminal domain"/>
    <property type="match status" value="1"/>
</dbReference>
<dbReference type="SUPFAM" id="SSF63829">
    <property type="entry name" value="Calcium-dependent phosphotriesterase"/>
    <property type="match status" value="2"/>
</dbReference>
<evidence type="ECO:0000256" key="2">
    <source>
        <dbReference type="ARBA" id="ARBA00012438"/>
    </source>
</evidence>
<dbReference type="SUPFAM" id="SSF46689">
    <property type="entry name" value="Homeodomain-like"/>
    <property type="match status" value="1"/>
</dbReference>
<feature type="modified residue" description="4-aspartylphosphate" evidence="9">
    <location>
        <position position="1130"/>
    </location>
</feature>
<dbReference type="InterPro" id="IPR003661">
    <property type="entry name" value="HisK_dim/P_dom"/>
</dbReference>
<dbReference type="SMART" id="SM00388">
    <property type="entry name" value="HisKA"/>
    <property type="match status" value="1"/>
</dbReference>
<evidence type="ECO:0000313" key="14">
    <source>
        <dbReference type="Proteomes" id="UP000027850"/>
    </source>
</evidence>
<dbReference type="InterPro" id="IPR018062">
    <property type="entry name" value="HTH_AraC-typ_CS"/>
</dbReference>
<dbReference type="InterPro" id="IPR015943">
    <property type="entry name" value="WD40/YVTN_repeat-like_dom_sf"/>
</dbReference>
<evidence type="ECO:0000259" key="11">
    <source>
        <dbReference type="PROSITE" id="PS50109"/>
    </source>
</evidence>
<organism evidence="13 14">
    <name type="scientific">Parabacteroides distasonis str. 3776 D15 i</name>
    <dbReference type="NCBI Taxonomy" id="1339342"/>
    <lineage>
        <taxon>Bacteria</taxon>
        <taxon>Pseudomonadati</taxon>
        <taxon>Bacteroidota</taxon>
        <taxon>Bacteroidia</taxon>
        <taxon>Bacteroidales</taxon>
        <taxon>Tannerellaceae</taxon>
        <taxon>Parabacteroides</taxon>
    </lineage>
</organism>